<feature type="region of interest" description="Disordered" evidence="9">
    <location>
        <begin position="178"/>
        <end position="210"/>
    </location>
</feature>
<feature type="region of interest" description="Disordered" evidence="9">
    <location>
        <begin position="349"/>
        <end position="471"/>
    </location>
</feature>
<reference evidence="11 12" key="1">
    <citation type="submission" date="2014-05" db="EMBL/GenBank/DDBJ databases">
        <authorList>
            <person name="Sibley D."/>
            <person name="Venepally P."/>
            <person name="Karamycheva S."/>
            <person name="Hadjithomas M."/>
            <person name="Khan A."/>
            <person name="Brunk B."/>
            <person name="Roos D."/>
            <person name="Caler E."/>
            <person name="Lorenzi H."/>
        </authorList>
    </citation>
    <scope>NUCLEOTIDE SEQUENCE [LARGE SCALE GENOMIC DNA]</scope>
    <source>
        <strain evidence="11 12">RUB</strain>
    </source>
</reference>
<feature type="compositionally biased region" description="Basic residues" evidence="9">
    <location>
        <begin position="360"/>
        <end position="372"/>
    </location>
</feature>
<dbReference type="InterPro" id="IPR011009">
    <property type="entry name" value="Kinase-like_dom_sf"/>
</dbReference>
<dbReference type="InterPro" id="IPR008271">
    <property type="entry name" value="Ser/Thr_kinase_AS"/>
</dbReference>
<dbReference type="VEuPathDB" id="ToxoDB:TGRUB_236240"/>
<dbReference type="EMBL" id="AFYV02001295">
    <property type="protein sequence ID" value="KFG62424.1"/>
    <property type="molecule type" value="Genomic_DNA"/>
</dbReference>
<dbReference type="AlphaFoldDB" id="A0A086M0K6"/>
<evidence type="ECO:0000313" key="12">
    <source>
        <dbReference type="Proteomes" id="UP000028834"/>
    </source>
</evidence>
<evidence type="ECO:0000256" key="8">
    <source>
        <dbReference type="ARBA" id="ARBA00048679"/>
    </source>
</evidence>
<feature type="compositionally biased region" description="Basic and acidic residues" evidence="9">
    <location>
        <begin position="724"/>
        <end position="739"/>
    </location>
</feature>
<dbReference type="GO" id="GO:0004674">
    <property type="term" value="F:protein serine/threonine kinase activity"/>
    <property type="evidence" value="ECO:0007669"/>
    <property type="project" value="UniProtKB-KW"/>
</dbReference>
<comment type="catalytic activity">
    <reaction evidence="7">
        <text>L-threonyl-[protein] + ATP = O-phospho-L-threonyl-[protein] + ADP + H(+)</text>
        <dbReference type="Rhea" id="RHEA:46608"/>
        <dbReference type="Rhea" id="RHEA-COMP:11060"/>
        <dbReference type="Rhea" id="RHEA-COMP:11605"/>
        <dbReference type="ChEBI" id="CHEBI:15378"/>
        <dbReference type="ChEBI" id="CHEBI:30013"/>
        <dbReference type="ChEBI" id="CHEBI:30616"/>
        <dbReference type="ChEBI" id="CHEBI:61977"/>
        <dbReference type="ChEBI" id="CHEBI:456216"/>
        <dbReference type="EC" id="2.7.11.1"/>
    </reaction>
</comment>
<dbReference type="PANTHER" id="PTHR22967:SF57">
    <property type="entry name" value="AUXILIN, ISOFORM A-RELATED"/>
    <property type="match status" value="1"/>
</dbReference>
<evidence type="ECO:0000256" key="4">
    <source>
        <dbReference type="ARBA" id="ARBA00022741"/>
    </source>
</evidence>
<feature type="compositionally biased region" description="Polar residues" evidence="9">
    <location>
        <begin position="691"/>
        <end position="704"/>
    </location>
</feature>
<feature type="compositionally biased region" description="Basic and acidic residues" evidence="9">
    <location>
        <begin position="373"/>
        <end position="402"/>
    </location>
</feature>
<proteinExistence type="predicted"/>
<accession>A0A086M0K6</accession>
<feature type="region of interest" description="Disordered" evidence="9">
    <location>
        <begin position="640"/>
        <end position="743"/>
    </location>
</feature>
<dbReference type="OrthoDB" id="248923at2759"/>
<dbReference type="SMR" id="A0A086M0K6"/>
<dbReference type="PROSITE" id="PS00108">
    <property type="entry name" value="PROTEIN_KINASE_ST"/>
    <property type="match status" value="1"/>
</dbReference>
<feature type="compositionally biased region" description="Polar residues" evidence="9">
    <location>
        <begin position="403"/>
        <end position="423"/>
    </location>
</feature>
<feature type="compositionally biased region" description="Basic and acidic residues" evidence="9">
    <location>
        <begin position="570"/>
        <end position="579"/>
    </location>
</feature>
<dbReference type="GO" id="GO:0106310">
    <property type="term" value="F:protein serine kinase activity"/>
    <property type="evidence" value="ECO:0007669"/>
    <property type="project" value="RHEA"/>
</dbReference>
<dbReference type="PROSITE" id="PS50011">
    <property type="entry name" value="PROTEIN_KINASE_DOM"/>
    <property type="match status" value="1"/>
</dbReference>
<dbReference type="Gene3D" id="1.10.510.10">
    <property type="entry name" value="Transferase(Phosphotransferase) domain 1"/>
    <property type="match status" value="2"/>
</dbReference>
<dbReference type="GO" id="GO:0005524">
    <property type="term" value="F:ATP binding"/>
    <property type="evidence" value="ECO:0007669"/>
    <property type="project" value="UniProtKB-KW"/>
</dbReference>
<keyword evidence="2" id="KW-0723">Serine/threonine-protein kinase</keyword>
<evidence type="ECO:0000256" key="2">
    <source>
        <dbReference type="ARBA" id="ARBA00022527"/>
    </source>
</evidence>
<dbReference type="Pfam" id="PF00069">
    <property type="entry name" value="Pkinase"/>
    <property type="match status" value="1"/>
</dbReference>
<evidence type="ECO:0000256" key="5">
    <source>
        <dbReference type="ARBA" id="ARBA00022777"/>
    </source>
</evidence>
<protein>
    <recommendedName>
        <fullName evidence="1">non-specific serine/threonine protein kinase</fullName>
        <ecNumber evidence="1">2.7.11.1</ecNumber>
    </recommendedName>
</protein>
<feature type="compositionally biased region" description="Basic and acidic residues" evidence="9">
    <location>
        <begin position="349"/>
        <end position="359"/>
    </location>
</feature>
<comment type="caution">
    <text evidence="11">The sequence shown here is derived from an EMBL/GenBank/DDBJ whole genome shotgun (WGS) entry which is preliminary data.</text>
</comment>
<keyword evidence="6" id="KW-0067">ATP-binding</keyword>
<feature type="compositionally biased region" description="Low complexity" evidence="9">
    <location>
        <begin position="678"/>
        <end position="690"/>
    </location>
</feature>
<comment type="catalytic activity">
    <reaction evidence="8">
        <text>L-seryl-[protein] + ATP = O-phospho-L-seryl-[protein] + ADP + H(+)</text>
        <dbReference type="Rhea" id="RHEA:17989"/>
        <dbReference type="Rhea" id="RHEA-COMP:9863"/>
        <dbReference type="Rhea" id="RHEA-COMP:11604"/>
        <dbReference type="ChEBI" id="CHEBI:15378"/>
        <dbReference type="ChEBI" id="CHEBI:29999"/>
        <dbReference type="ChEBI" id="CHEBI:30616"/>
        <dbReference type="ChEBI" id="CHEBI:83421"/>
        <dbReference type="ChEBI" id="CHEBI:456216"/>
        <dbReference type="EC" id="2.7.11.1"/>
    </reaction>
</comment>
<dbReference type="Proteomes" id="UP000028834">
    <property type="component" value="Unassembled WGS sequence"/>
</dbReference>
<evidence type="ECO:0000256" key="1">
    <source>
        <dbReference type="ARBA" id="ARBA00012513"/>
    </source>
</evidence>
<feature type="domain" description="Protein kinase" evidence="10">
    <location>
        <begin position="30"/>
        <end position="346"/>
    </location>
</feature>
<name>A0A086M0K6_TOXGO</name>
<keyword evidence="3 11" id="KW-0808">Transferase</keyword>
<sequence length="783" mass="85020">MQTFKQFCTNWVAPALQFGQRQYVIGTRTLREERQLSEGGFGFVSCVRDVSSGETFALKRILCQEKERYRVARAEAKLMESLPPHPNIVGFFGAAVETVAATSTTGSAREVLLLLELCEGGHLLDLLDRHNGSLKEEWILHIVKEITAGLAHLHSQPTPVAHRDLKIENVLCCEKNRDSEGRREREDKRGDKGGREEKSEERTGETPEGKSPLDFSFKLCDFGSSNTRQVDTACCSREELLRTEDEIERNTTLMYRPPEMVDVYRGLLIGPQADMWMLGCILYTLCFFRHPFQDASSLAIANANYTVPSNKYSEELIDLLHWLLSADPNDRPTSAQLLSLLDSSSLEERMRERRQCMREGRRRGDKAGRRRAEKKEKKPSGDAEEKQGKQKSAKSDLSHSSDEQSFAFPSSTHSSDDLFSTLVSNVAPASSSPHSSSSSSTSNSSSSATNSSSSVTNSSSATNSSSSATNSSSSFLLSVFEGSDSAWFPSEDSWQGKTPGDKETFPSGFSGQNEESWQDSASFFSWGENGGGQSVKPSEDFFGGDADPFLKTEPLEWGEHTVPSFPGWCEDEKPEKPSELENDSSKAPSRKSKKDSESKSENGTADAWRDRGFAAGGNGSSSLAASPSCSTAVDIFHAVSSSPSVSSSHSASSSSSSKATLSSPVVPSRGVDDLTLEQPPRSRSQLLSSPTAGYNTRRVSQAPSPFNARAVSLSFPQGAPPAGTRERCENAEDGGERQKLAGASPAPFDLFGDFCATSAAAAAAHHKAAHATTSQWSAFAQPR</sequence>
<evidence type="ECO:0000256" key="7">
    <source>
        <dbReference type="ARBA" id="ARBA00047899"/>
    </source>
</evidence>
<evidence type="ECO:0000313" key="11">
    <source>
        <dbReference type="EMBL" id="KFG62424.1"/>
    </source>
</evidence>
<dbReference type="GO" id="GO:0005737">
    <property type="term" value="C:cytoplasm"/>
    <property type="evidence" value="ECO:0007669"/>
    <property type="project" value="TreeGrafter"/>
</dbReference>
<dbReference type="SUPFAM" id="SSF56112">
    <property type="entry name" value="Protein kinase-like (PK-like)"/>
    <property type="match status" value="1"/>
</dbReference>
<evidence type="ECO:0000259" key="10">
    <source>
        <dbReference type="PROSITE" id="PS50011"/>
    </source>
</evidence>
<feature type="compositionally biased region" description="Polar residues" evidence="9">
    <location>
        <begin position="507"/>
        <end position="523"/>
    </location>
</feature>
<dbReference type="PANTHER" id="PTHR22967">
    <property type="entry name" value="SERINE/THREONINE PROTEIN KINASE"/>
    <property type="match status" value="1"/>
</dbReference>
<feature type="compositionally biased region" description="Low complexity" evidence="9">
    <location>
        <begin position="424"/>
        <end position="471"/>
    </location>
</feature>
<dbReference type="EC" id="2.7.11.1" evidence="1"/>
<keyword evidence="4" id="KW-0547">Nucleotide-binding</keyword>
<evidence type="ECO:0000256" key="9">
    <source>
        <dbReference type="SAM" id="MobiDB-lite"/>
    </source>
</evidence>
<gene>
    <name evidence="11" type="ORF">TGRUB_236240</name>
</gene>
<feature type="compositionally biased region" description="Basic and acidic residues" evidence="9">
    <location>
        <begin position="178"/>
        <end position="208"/>
    </location>
</feature>
<dbReference type="InterPro" id="IPR000719">
    <property type="entry name" value="Prot_kinase_dom"/>
</dbReference>
<feature type="region of interest" description="Disordered" evidence="9">
    <location>
        <begin position="488"/>
        <end position="627"/>
    </location>
</feature>
<evidence type="ECO:0000256" key="6">
    <source>
        <dbReference type="ARBA" id="ARBA00022840"/>
    </source>
</evidence>
<feature type="compositionally biased region" description="Basic and acidic residues" evidence="9">
    <location>
        <begin position="548"/>
        <end position="559"/>
    </location>
</feature>
<dbReference type="SMART" id="SM00220">
    <property type="entry name" value="S_TKc"/>
    <property type="match status" value="1"/>
</dbReference>
<evidence type="ECO:0000256" key="3">
    <source>
        <dbReference type="ARBA" id="ARBA00022679"/>
    </source>
</evidence>
<keyword evidence="5 11" id="KW-0418">Kinase</keyword>
<organism evidence="11 12">
    <name type="scientific">Toxoplasma gondii RUB</name>
    <dbReference type="NCBI Taxonomy" id="935652"/>
    <lineage>
        <taxon>Eukaryota</taxon>
        <taxon>Sar</taxon>
        <taxon>Alveolata</taxon>
        <taxon>Apicomplexa</taxon>
        <taxon>Conoidasida</taxon>
        <taxon>Coccidia</taxon>
        <taxon>Eucoccidiorida</taxon>
        <taxon>Eimeriorina</taxon>
        <taxon>Sarcocystidae</taxon>
        <taxon>Toxoplasma</taxon>
    </lineage>
</organism>
<feature type="compositionally biased region" description="Low complexity" evidence="9">
    <location>
        <begin position="640"/>
        <end position="666"/>
    </location>
</feature>